<gene>
    <name evidence="2" type="ORF">ANE_LOCUS5460</name>
</gene>
<dbReference type="EMBL" id="CABITT030000002">
    <property type="protein sequence ID" value="VVA95015.1"/>
    <property type="molecule type" value="Genomic_DNA"/>
</dbReference>
<dbReference type="AlphaFoldDB" id="A0A565B2M2"/>
<feature type="region of interest" description="Disordered" evidence="1">
    <location>
        <begin position="1"/>
        <end position="118"/>
    </location>
</feature>
<feature type="compositionally biased region" description="Basic residues" evidence="1">
    <location>
        <begin position="54"/>
        <end position="68"/>
    </location>
</feature>
<comment type="caution">
    <text evidence="2">The sequence shown here is derived from an EMBL/GenBank/DDBJ whole genome shotgun (WGS) entry which is preliminary data.</text>
</comment>
<evidence type="ECO:0000313" key="3">
    <source>
        <dbReference type="Proteomes" id="UP000489600"/>
    </source>
</evidence>
<evidence type="ECO:0000313" key="2">
    <source>
        <dbReference type="EMBL" id="VVA95015.1"/>
    </source>
</evidence>
<reference evidence="2" key="1">
    <citation type="submission" date="2019-07" db="EMBL/GenBank/DDBJ databases">
        <authorList>
            <person name="Dittberner H."/>
        </authorList>
    </citation>
    <scope>NUCLEOTIDE SEQUENCE [LARGE SCALE GENOMIC DNA]</scope>
</reference>
<accession>A0A565B2M2</accession>
<proteinExistence type="predicted"/>
<dbReference type="Proteomes" id="UP000489600">
    <property type="component" value="Unassembled WGS sequence"/>
</dbReference>
<organism evidence="2 3">
    <name type="scientific">Arabis nemorensis</name>
    <dbReference type="NCBI Taxonomy" id="586526"/>
    <lineage>
        <taxon>Eukaryota</taxon>
        <taxon>Viridiplantae</taxon>
        <taxon>Streptophyta</taxon>
        <taxon>Embryophyta</taxon>
        <taxon>Tracheophyta</taxon>
        <taxon>Spermatophyta</taxon>
        <taxon>Magnoliopsida</taxon>
        <taxon>eudicotyledons</taxon>
        <taxon>Gunneridae</taxon>
        <taxon>Pentapetalae</taxon>
        <taxon>rosids</taxon>
        <taxon>malvids</taxon>
        <taxon>Brassicales</taxon>
        <taxon>Brassicaceae</taxon>
        <taxon>Arabideae</taxon>
        <taxon>Arabis</taxon>
    </lineage>
</organism>
<name>A0A565B2M2_9BRAS</name>
<keyword evidence="3" id="KW-1185">Reference proteome</keyword>
<evidence type="ECO:0000256" key="1">
    <source>
        <dbReference type="SAM" id="MobiDB-lite"/>
    </source>
</evidence>
<sequence length="118" mass="13367">MGVNRGKDPADGEPKPSNPKREKAVESTISIEKKPEPRKTEPVKITKTRQGSQQRHRSRKERRRRKAPKALNLSPETTRPPQAFEISDNRKMRGRTPNSEDVTGKTNKDLTPTSPPHP</sequence>
<protein>
    <submittedName>
        <fullName evidence="2">Uncharacterized protein</fullName>
    </submittedName>
</protein>
<feature type="compositionally biased region" description="Basic and acidic residues" evidence="1">
    <location>
        <begin position="1"/>
        <end position="44"/>
    </location>
</feature>